<comment type="caution">
    <text evidence="1">The sequence shown here is derived from an EMBL/GenBank/DDBJ whole genome shotgun (WGS) entry which is preliminary data.</text>
</comment>
<dbReference type="InterPro" id="IPR029063">
    <property type="entry name" value="SAM-dependent_MTases_sf"/>
</dbReference>
<proteinExistence type="predicted"/>
<gene>
    <name evidence="1" type="ORF">ACHAWO_005607</name>
</gene>
<dbReference type="AlphaFoldDB" id="A0ABD3QYQ6"/>
<evidence type="ECO:0000313" key="1">
    <source>
        <dbReference type="EMBL" id="KAL3803250.1"/>
    </source>
</evidence>
<dbReference type="Pfam" id="PF10294">
    <property type="entry name" value="Methyltransf_16"/>
    <property type="match status" value="1"/>
</dbReference>
<dbReference type="PANTHER" id="PTHR14614">
    <property type="entry name" value="HEPATOCELLULAR CARCINOMA-ASSOCIATED ANTIGEN"/>
    <property type="match status" value="1"/>
</dbReference>
<keyword evidence="2" id="KW-1185">Reference proteome</keyword>
<organism evidence="1 2">
    <name type="scientific">Cyclotella atomus</name>
    <dbReference type="NCBI Taxonomy" id="382360"/>
    <lineage>
        <taxon>Eukaryota</taxon>
        <taxon>Sar</taxon>
        <taxon>Stramenopiles</taxon>
        <taxon>Ochrophyta</taxon>
        <taxon>Bacillariophyta</taxon>
        <taxon>Coscinodiscophyceae</taxon>
        <taxon>Thalassiosirophycidae</taxon>
        <taxon>Stephanodiscales</taxon>
        <taxon>Stephanodiscaceae</taxon>
        <taxon>Cyclotella</taxon>
    </lineage>
</organism>
<name>A0ABD3QYQ6_9STRA</name>
<reference evidence="1 2" key="1">
    <citation type="submission" date="2024-10" db="EMBL/GenBank/DDBJ databases">
        <title>Updated reference genomes for cyclostephanoid diatoms.</title>
        <authorList>
            <person name="Roberts W.R."/>
            <person name="Alverson A.J."/>
        </authorList>
    </citation>
    <scope>NUCLEOTIDE SEQUENCE [LARGE SCALE GENOMIC DNA]</scope>
    <source>
        <strain evidence="1 2">AJA010-31</strain>
    </source>
</reference>
<dbReference type="Gene3D" id="3.40.50.150">
    <property type="entry name" value="Vaccinia Virus protein VP39"/>
    <property type="match status" value="1"/>
</dbReference>
<dbReference type="Proteomes" id="UP001530400">
    <property type="component" value="Unassembled WGS sequence"/>
</dbReference>
<accession>A0ABD3QYQ6</accession>
<dbReference type="InterPro" id="IPR019410">
    <property type="entry name" value="Methyltransf_16"/>
</dbReference>
<sequence length="322" mass="36021">MSAHNHTALPSKPHPIASAFFTSHDNTIRHQSTSSTTAESEVAKIRNSLGWRTRYASSTWYPVTIIPSGHKLVTFHVRQVFPAERLHIKTECTESNNEEVDPVYGTGNTVWPGSIVLLKYIEKLARGRDNPFANSTVADLGAGTAITTIVAALFGAKFVACTDGCSHVVELAAFNVQHAIRELNGKTHQLSDVFDEMKHHINEQCYTINGCKVVVQKYLWGDGSLSNDSKKHFDIILCADCIVPKLYPIDPLVDALDELSNDNTVAYLSYEKRYYSDFDPSGEFLRLATLRRLHVEIVPESELDAMYFATDIEVWKVTRMTL</sequence>
<dbReference type="EMBL" id="JALLPJ020000078">
    <property type="protein sequence ID" value="KAL3803250.1"/>
    <property type="molecule type" value="Genomic_DNA"/>
</dbReference>
<protein>
    <submittedName>
        <fullName evidence="1">Uncharacterized protein</fullName>
    </submittedName>
</protein>
<dbReference type="SUPFAM" id="SSF53335">
    <property type="entry name" value="S-adenosyl-L-methionine-dependent methyltransferases"/>
    <property type="match status" value="1"/>
</dbReference>
<evidence type="ECO:0000313" key="2">
    <source>
        <dbReference type="Proteomes" id="UP001530400"/>
    </source>
</evidence>